<dbReference type="PANTHER" id="PTHR43668:SF4">
    <property type="entry name" value="ALLANTOINASE"/>
    <property type="match status" value="1"/>
</dbReference>
<accession>A0ABY7W183</accession>
<dbReference type="PROSITE" id="PS00483">
    <property type="entry name" value="DIHYDROOROTASE_2"/>
    <property type="match status" value="1"/>
</dbReference>
<reference evidence="6 7" key="1">
    <citation type="submission" date="2023-02" db="EMBL/GenBank/DDBJ databases">
        <title>Genome sequence of Lentisphaera profundi SAORIC-696.</title>
        <authorList>
            <person name="Kim e."/>
            <person name="Cho J.-C."/>
            <person name="Choi A."/>
            <person name="Kang I."/>
        </authorList>
    </citation>
    <scope>NUCLEOTIDE SEQUENCE [LARGE SCALE GENOMIC DNA]</scope>
    <source>
        <strain evidence="6 7">SAORIC-696</strain>
    </source>
</reference>
<dbReference type="EMBL" id="CP117812">
    <property type="protein sequence ID" value="WDE98877.1"/>
    <property type="molecule type" value="Genomic_DNA"/>
</dbReference>
<organism evidence="6 7">
    <name type="scientific">Lentisphaera profundi</name>
    <dbReference type="NCBI Taxonomy" id="1658616"/>
    <lineage>
        <taxon>Bacteria</taxon>
        <taxon>Pseudomonadati</taxon>
        <taxon>Lentisphaerota</taxon>
        <taxon>Lentisphaeria</taxon>
        <taxon>Lentisphaerales</taxon>
        <taxon>Lentisphaeraceae</taxon>
        <taxon>Lentisphaera</taxon>
    </lineage>
</organism>
<dbReference type="PANTHER" id="PTHR43668">
    <property type="entry name" value="ALLANTOINASE"/>
    <property type="match status" value="1"/>
</dbReference>
<proteinExistence type="inferred from homology"/>
<comment type="similarity">
    <text evidence="3">Belongs to the metallo-dependent hydrolases superfamily. DHOase family. Class I DHOase subfamily.</text>
</comment>
<evidence type="ECO:0000313" key="6">
    <source>
        <dbReference type="EMBL" id="WDE98877.1"/>
    </source>
</evidence>
<dbReference type="InterPro" id="IPR002195">
    <property type="entry name" value="Dihydroorotase_CS"/>
</dbReference>
<keyword evidence="5" id="KW-0378">Hydrolase</keyword>
<protein>
    <submittedName>
        <fullName evidence="6">Amidohydrolase</fullName>
    </submittedName>
</protein>
<evidence type="ECO:0000256" key="2">
    <source>
        <dbReference type="ARBA" id="ARBA00002368"/>
    </source>
</evidence>
<dbReference type="InterPro" id="IPR011059">
    <property type="entry name" value="Metal-dep_hydrolase_composite"/>
</dbReference>
<dbReference type="SUPFAM" id="SSF51338">
    <property type="entry name" value="Composite domain of metallo-dependent hydrolases"/>
    <property type="match status" value="1"/>
</dbReference>
<keyword evidence="7" id="KW-1185">Reference proteome</keyword>
<evidence type="ECO:0000256" key="1">
    <source>
        <dbReference type="ARBA" id="ARBA00001947"/>
    </source>
</evidence>
<evidence type="ECO:0000313" key="7">
    <source>
        <dbReference type="Proteomes" id="UP001214250"/>
    </source>
</evidence>
<dbReference type="Proteomes" id="UP001214250">
    <property type="component" value="Chromosome 2"/>
</dbReference>
<dbReference type="Gene3D" id="3.20.20.140">
    <property type="entry name" value="Metal-dependent hydrolases"/>
    <property type="match status" value="1"/>
</dbReference>
<evidence type="ECO:0000256" key="3">
    <source>
        <dbReference type="ARBA" id="ARBA00010286"/>
    </source>
</evidence>
<gene>
    <name evidence="6" type="ORF">PQO03_13640</name>
</gene>
<dbReference type="InterPro" id="IPR032466">
    <property type="entry name" value="Metal_Hydrolase"/>
</dbReference>
<evidence type="ECO:0000256" key="4">
    <source>
        <dbReference type="ARBA" id="ARBA00022723"/>
    </source>
</evidence>
<comment type="function">
    <text evidence="2">Catalyzes the reversible cyclization of carbamoyl aspartate to dihydroorotate.</text>
</comment>
<dbReference type="RefSeq" id="WP_274153746.1">
    <property type="nucleotide sequence ID" value="NZ_CP117812.1"/>
</dbReference>
<keyword evidence="4" id="KW-0479">Metal-binding</keyword>
<name>A0ABY7W183_9BACT</name>
<dbReference type="InterPro" id="IPR050138">
    <property type="entry name" value="DHOase/Allantoinase_Hydrolase"/>
</dbReference>
<comment type="cofactor">
    <cofactor evidence="1">
        <name>Zn(2+)</name>
        <dbReference type="ChEBI" id="CHEBI:29105"/>
    </cofactor>
</comment>
<evidence type="ECO:0000256" key="5">
    <source>
        <dbReference type="ARBA" id="ARBA00022801"/>
    </source>
</evidence>
<dbReference type="SUPFAM" id="SSF51556">
    <property type="entry name" value="Metallo-dependent hydrolases"/>
    <property type="match status" value="1"/>
</dbReference>
<sequence length="460" mass="51068">MIIEGRFCNHDGEFCGQVKVNEQGVIAATGKDLGTADYKFDEKLMIYPGMGDIHIHAREDVSGSQLYKESFKTASDAAIHGGVVHVADMPNNPEAPVDDAKYAKKCELCKDTDVHFTLYAGIGPDTSPLSQKVPYKAFMGPSIGDLFFNSPQELEETIVRYKGCHVSFHCEDPYILETSKNNDTHSDRRPRGAANTATAFALYLIEKYELKGKLCHFSTGDGLELVRAAKARGVTVTVETTPQQLYWDTSSLDENNKPWLQMNPAFRDEIDRKGLLEGLLDGTVDFIATDHAPHRICEKLGRYQPMEIRKKIGNLAALTLDEITELDRICLENFEKMKAEDKEGFASLADIDGVSGTSQLDTYGAFTTWLMKEQGFTSADVAKVTAWNPGQFVNQFDQFIDAPFGKVAEGYVGSFTVIDPNTPWTAKNEEIRSRSSWTPFHNETFPGSVAAVFHKGKQLS</sequence>